<evidence type="ECO:0000313" key="4">
    <source>
        <dbReference type="Proteomes" id="UP000800040"/>
    </source>
</evidence>
<accession>A0A6A5KLQ1</accession>
<dbReference type="GO" id="GO:0031145">
    <property type="term" value="P:anaphase-promoting complex-dependent catabolic process"/>
    <property type="evidence" value="ECO:0007669"/>
    <property type="project" value="InterPro"/>
</dbReference>
<dbReference type="Proteomes" id="UP000800040">
    <property type="component" value="Unassembled WGS sequence"/>
</dbReference>
<proteinExistence type="predicted"/>
<feature type="region of interest" description="Disordered" evidence="2">
    <location>
        <begin position="34"/>
        <end position="70"/>
    </location>
</feature>
<protein>
    <recommendedName>
        <fullName evidence="5">Anaphase-promoting complex subunit CDC26</fullName>
    </recommendedName>
</protein>
<feature type="compositionally biased region" description="Basic and acidic residues" evidence="2">
    <location>
        <begin position="49"/>
        <end position="61"/>
    </location>
</feature>
<keyword evidence="1" id="KW-0833">Ubl conjugation pathway</keyword>
<reference evidence="3" key="1">
    <citation type="submission" date="2020-01" db="EMBL/GenBank/DDBJ databases">
        <authorList>
            <consortium name="DOE Joint Genome Institute"/>
            <person name="Haridas S."/>
            <person name="Albert R."/>
            <person name="Binder M."/>
            <person name="Bloem J."/>
            <person name="Labutti K."/>
            <person name="Salamov A."/>
            <person name="Andreopoulos B."/>
            <person name="Baker S.E."/>
            <person name="Barry K."/>
            <person name="Bills G."/>
            <person name="Bluhm B.H."/>
            <person name="Cannon C."/>
            <person name="Castanera R."/>
            <person name="Culley D.E."/>
            <person name="Daum C."/>
            <person name="Ezra D."/>
            <person name="Gonzalez J.B."/>
            <person name="Henrissat B."/>
            <person name="Kuo A."/>
            <person name="Liang C."/>
            <person name="Lipzen A."/>
            <person name="Lutzoni F."/>
            <person name="Magnuson J."/>
            <person name="Mondo S."/>
            <person name="Nolan M."/>
            <person name="Ohm R."/>
            <person name="Pangilinan J."/>
            <person name="Park H.-J."/>
            <person name="Ramirez L."/>
            <person name="Alfaro M."/>
            <person name="Sun H."/>
            <person name="Tritt A."/>
            <person name="Yoshinaga Y."/>
            <person name="Zwiers L.-H."/>
            <person name="Turgeon B.G."/>
            <person name="Goodwin S.B."/>
            <person name="Spatafora J.W."/>
            <person name="Crous P.W."/>
            <person name="Grigoriev I.V."/>
        </authorList>
    </citation>
    <scope>NUCLEOTIDE SEQUENCE</scope>
    <source>
        <strain evidence="3">P77</strain>
    </source>
</reference>
<dbReference type="AlphaFoldDB" id="A0A6A5KLQ1"/>
<evidence type="ECO:0000313" key="3">
    <source>
        <dbReference type="EMBL" id="KAF1836709.1"/>
    </source>
</evidence>
<keyword evidence="4" id="KW-1185">Reference proteome</keyword>
<evidence type="ECO:0000256" key="2">
    <source>
        <dbReference type="SAM" id="MobiDB-lite"/>
    </source>
</evidence>
<evidence type="ECO:0000256" key="1">
    <source>
        <dbReference type="ARBA" id="ARBA00022786"/>
    </source>
</evidence>
<gene>
    <name evidence="3" type="ORF">BDW02DRAFT_493160</name>
</gene>
<organism evidence="3 4">
    <name type="scientific">Decorospora gaudefroyi</name>
    <dbReference type="NCBI Taxonomy" id="184978"/>
    <lineage>
        <taxon>Eukaryota</taxon>
        <taxon>Fungi</taxon>
        <taxon>Dikarya</taxon>
        <taxon>Ascomycota</taxon>
        <taxon>Pezizomycotina</taxon>
        <taxon>Dothideomycetes</taxon>
        <taxon>Pleosporomycetidae</taxon>
        <taxon>Pleosporales</taxon>
        <taxon>Pleosporineae</taxon>
        <taxon>Pleosporaceae</taxon>
        <taxon>Decorospora</taxon>
    </lineage>
</organism>
<sequence>MLRRAPTTISLTQADIEQWEVDRQRKLHEAAQKLGATLAPSKPNAVSAKPKDQKQKTKQDRIMGGTGQDD</sequence>
<dbReference type="Pfam" id="PF10471">
    <property type="entry name" value="ANAPC_CDC26"/>
    <property type="match status" value="1"/>
</dbReference>
<dbReference type="OrthoDB" id="3780941at2759"/>
<dbReference type="EMBL" id="ML975270">
    <property type="protein sequence ID" value="KAF1836709.1"/>
    <property type="molecule type" value="Genomic_DNA"/>
</dbReference>
<dbReference type="InterPro" id="IPR018860">
    <property type="entry name" value="APC_suCDC26"/>
</dbReference>
<evidence type="ECO:0008006" key="5">
    <source>
        <dbReference type="Google" id="ProtNLM"/>
    </source>
</evidence>
<name>A0A6A5KLQ1_9PLEO</name>
<dbReference type="GO" id="GO:0005680">
    <property type="term" value="C:anaphase-promoting complex"/>
    <property type="evidence" value="ECO:0007669"/>
    <property type="project" value="InterPro"/>
</dbReference>